<gene>
    <name evidence="1" type="ORF">ABW02_20525</name>
    <name evidence="2" type="ORF">KD144_07800</name>
</gene>
<evidence type="ECO:0000313" key="2">
    <source>
        <dbReference type="EMBL" id="MBR8669441.1"/>
    </source>
</evidence>
<reference evidence="2" key="2">
    <citation type="submission" date="2021-04" db="EMBL/GenBank/DDBJ databases">
        <title>Genomic analysis of electroactive and textile dye degrading Bacillus circulans strain: DC10 isolated from constructed wetland-microbial fuel cells treating textile dye wastewaters.</title>
        <authorList>
            <person name="Patel D.U."/>
            <person name="Desai C.R."/>
        </authorList>
    </citation>
    <scope>NUCLEOTIDE SEQUENCE</scope>
    <source>
        <strain evidence="2">DC10</strain>
    </source>
</reference>
<name>A0A0J1IA89_NIACI</name>
<dbReference type="AlphaFoldDB" id="A0A0J1IA89"/>
<dbReference type="EMBL" id="LDPH01000028">
    <property type="protein sequence ID" value="KLV22874.1"/>
    <property type="molecule type" value="Genomic_DNA"/>
</dbReference>
<dbReference type="PATRIC" id="fig|1397.4.peg.2865"/>
<dbReference type="RefSeq" id="WP_047944134.1">
    <property type="nucleotide sequence ID" value="NZ_JAGTPX020000007.1"/>
</dbReference>
<dbReference type="EMBL" id="JAGTPX010000006">
    <property type="protein sequence ID" value="MBR8669441.1"/>
    <property type="molecule type" value="Genomic_DNA"/>
</dbReference>
<protein>
    <submittedName>
        <fullName evidence="1">Uncharacterized protein</fullName>
    </submittedName>
</protein>
<evidence type="ECO:0000313" key="1">
    <source>
        <dbReference type="EMBL" id="KLV22874.1"/>
    </source>
</evidence>
<comment type="caution">
    <text evidence="1">The sequence shown here is derived from an EMBL/GenBank/DDBJ whole genome shotgun (WGS) entry which is preliminary data.</text>
</comment>
<keyword evidence="3" id="KW-1185">Reference proteome</keyword>
<sequence length="199" mass="22228">MYQEQMATLIAMKNKAAGAINGDVSSDGLNAMLGDTGDLQSMLIQSIKKGNVLQGSTEEWVAEASDRAREILSNIGKPKNFSLKSNKEYFEEWANKYIKTDSSRNVLIRKSKTIASNIEKGKIPGFHFNEMILEVDLYAAFGSDSALDGEIVDYLTRSERESKTNNDSSQISLFDLVEEKPEKKNKRRVVSGQLAFELF</sequence>
<dbReference type="Proteomes" id="UP000036045">
    <property type="component" value="Unassembled WGS sequence"/>
</dbReference>
<evidence type="ECO:0000313" key="3">
    <source>
        <dbReference type="Proteomes" id="UP000036045"/>
    </source>
</evidence>
<accession>A0A0J1IA89</accession>
<proteinExistence type="predicted"/>
<organism evidence="1 3">
    <name type="scientific">Niallia circulans</name>
    <name type="common">Bacillus circulans</name>
    <dbReference type="NCBI Taxonomy" id="1397"/>
    <lineage>
        <taxon>Bacteria</taxon>
        <taxon>Bacillati</taxon>
        <taxon>Bacillota</taxon>
        <taxon>Bacilli</taxon>
        <taxon>Bacillales</taxon>
        <taxon>Bacillaceae</taxon>
        <taxon>Niallia</taxon>
    </lineage>
</organism>
<reference evidence="1 3" key="1">
    <citation type="submission" date="2015-05" db="EMBL/GenBank/DDBJ databases">
        <title>Whole genome sequence and identification of bacterial endophytes from Costus igneus.</title>
        <authorList>
            <person name="Lee Y.P."/>
            <person name="Gan H.M."/>
            <person name="Eng W."/>
            <person name="Wheatley M.S."/>
            <person name="Caraballo A."/>
            <person name="Polter S."/>
            <person name="Savka M.A."/>
            <person name="Hudson A.O."/>
        </authorList>
    </citation>
    <scope>NUCLEOTIDE SEQUENCE [LARGE SCALE GENOMIC DNA]</scope>
    <source>
        <strain evidence="1 3">RIT379</strain>
    </source>
</reference>
<dbReference type="OrthoDB" id="2911012at2"/>